<dbReference type="AlphaFoldDB" id="A0A822YRI3"/>
<evidence type="ECO:0000313" key="2">
    <source>
        <dbReference type="Proteomes" id="UP000607653"/>
    </source>
</evidence>
<dbReference type="EMBL" id="DUZY01000004">
    <property type="protein sequence ID" value="DAD36804.1"/>
    <property type="molecule type" value="Genomic_DNA"/>
</dbReference>
<reference evidence="1 2" key="1">
    <citation type="journal article" date="2020" name="Mol. Biol. Evol.">
        <title>Distinct Expression and Methylation Patterns for Genes with Different Fates following a Single Whole-Genome Duplication in Flowering Plants.</title>
        <authorList>
            <person name="Shi T."/>
            <person name="Rahmani R.S."/>
            <person name="Gugger P.F."/>
            <person name="Wang M."/>
            <person name="Li H."/>
            <person name="Zhang Y."/>
            <person name="Li Z."/>
            <person name="Wang Q."/>
            <person name="Van de Peer Y."/>
            <person name="Marchal K."/>
            <person name="Chen J."/>
        </authorList>
    </citation>
    <scope>NUCLEOTIDE SEQUENCE [LARGE SCALE GENOMIC DNA]</scope>
    <source>
        <tissue evidence="1">Leaf</tissue>
    </source>
</reference>
<name>A0A822YRI3_NELNU</name>
<sequence length="49" mass="5646">MDVYLLRGIDEMRPHVSWVVTRDIPFVYVGSVSPFLRSLGIYSGVPWFS</sequence>
<gene>
    <name evidence="1" type="ORF">HUJ06_007445</name>
</gene>
<accession>A0A822YRI3</accession>
<evidence type="ECO:0000313" key="1">
    <source>
        <dbReference type="EMBL" id="DAD36804.1"/>
    </source>
</evidence>
<comment type="caution">
    <text evidence="1">The sequence shown here is derived from an EMBL/GenBank/DDBJ whole genome shotgun (WGS) entry which is preliminary data.</text>
</comment>
<keyword evidence="2" id="KW-1185">Reference proteome</keyword>
<organism evidence="1 2">
    <name type="scientific">Nelumbo nucifera</name>
    <name type="common">Sacred lotus</name>
    <dbReference type="NCBI Taxonomy" id="4432"/>
    <lineage>
        <taxon>Eukaryota</taxon>
        <taxon>Viridiplantae</taxon>
        <taxon>Streptophyta</taxon>
        <taxon>Embryophyta</taxon>
        <taxon>Tracheophyta</taxon>
        <taxon>Spermatophyta</taxon>
        <taxon>Magnoliopsida</taxon>
        <taxon>Proteales</taxon>
        <taxon>Nelumbonaceae</taxon>
        <taxon>Nelumbo</taxon>
    </lineage>
</organism>
<proteinExistence type="predicted"/>
<protein>
    <submittedName>
        <fullName evidence="1">Uncharacterized protein</fullName>
    </submittedName>
</protein>
<dbReference type="Proteomes" id="UP000607653">
    <property type="component" value="Unassembled WGS sequence"/>
</dbReference>